<feature type="domain" description="Shq1 C-terminal" evidence="3">
    <location>
        <begin position="7"/>
        <end position="96"/>
    </location>
</feature>
<dbReference type="GO" id="GO:0005654">
    <property type="term" value="C:nucleoplasm"/>
    <property type="evidence" value="ECO:0007669"/>
    <property type="project" value="TreeGrafter"/>
</dbReference>
<gene>
    <name evidence="4" type="primary">SHQ1_2</name>
    <name evidence="4" type="ORF">OS493_025799</name>
</gene>
<dbReference type="PANTHER" id="PTHR12967">
    <property type="entry name" value="PROTEIN SHQ1 HOMOLOG"/>
    <property type="match status" value="1"/>
</dbReference>
<keyword evidence="4" id="KW-0378">Hydrolase</keyword>
<dbReference type="InterPro" id="IPR007009">
    <property type="entry name" value="Shq1_C"/>
</dbReference>
<sequence>MISKNDKEELPLYLGLVDIIYAYAYNHRTTEGENTVESSWTISRISSTFSWFETFSSVHDVIISCARRSLSHPLYRHWSLVTAVVEDTKRIFALGMISYVTLILYS</sequence>
<evidence type="ECO:0000313" key="5">
    <source>
        <dbReference type="Proteomes" id="UP001163046"/>
    </source>
</evidence>
<dbReference type="GO" id="GO:0016787">
    <property type="term" value="F:hydrolase activity"/>
    <property type="evidence" value="ECO:0007669"/>
    <property type="project" value="UniProtKB-KW"/>
</dbReference>
<dbReference type="Proteomes" id="UP001163046">
    <property type="component" value="Unassembled WGS sequence"/>
</dbReference>
<dbReference type="PANTHER" id="PTHR12967:SF0">
    <property type="entry name" value="PROTEIN SHQ1 HOMOLOG"/>
    <property type="match status" value="1"/>
</dbReference>
<protein>
    <recommendedName>
        <fullName evidence="2">Protein SHQ1 homolog</fullName>
    </recommendedName>
</protein>
<accession>A0A9W9ZAS1</accession>
<evidence type="ECO:0000256" key="2">
    <source>
        <dbReference type="ARBA" id="ARBA00013750"/>
    </source>
</evidence>
<keyword evidence="5" id="KW-1185">Reference proteome</keyword>
<dbReference type="AlphaFoldDB" id="A0A9W9ZAS1"/>
<comment type="similarity">
    <text evidence="1">Belongs to the SHQ1 family.</text>
</comment>
<dbReference type="GO" id="GO:0000493">
    <property type="term" value="P:box H/ACA snoRNP assembly"/>
    <property type="evidence" value="ECO:0007669"/>
    <property type="project" value="InterPro"/>
</dbReference>
<name>A0A9W9ZAS1_9CNID</name>
<dbReference type="Pfam" id="PF04925">
    <property type="entry name" value="SHQ1"/>
    <property type="match status" value="1"/>
</dbReference>
<organism evidence="4 5">
    <name type="scientific">Desmophyllum pertusum</name>
    <dbReference type="NCBI Taxonomy" id="174260"/>
    <lineage>
        <taxon>Eukaryota</taxon>
        <taxon>Metazoa</taxon>
        <taxon>Cnidaria</taxon>
        <taxon>Anthozoa</taxon>
        <taxon>Hexacorallia</taxon>
        <taxon>Scleractinia</taxon>
        <taxon>Caryophylliina</taxon>
        <taxon>Caryophylliidae</taxon>
        <taxon>Desmophyllum</taxon>
    </lineage>
</organism>
<evidence type="ECO:0000259" key="3">
    <source>
        <dbReference type="Pfam" id="PF04925"/>
    </source>
</evidence>
<dbReference type="GO" id="GO:0005737">
    <property type="term" value="C:cytoplasm"/>
    <property type="evidence" value="ECO:0007669"/>
    <property type="project" value="TreeGrafter"/>
</dbReference>
<dbReference type="InterPro" id="IPR039742">
    <property type="entry name" value="Shq1"/>
</dbReference>
<dbReference type="EMBL" id="MU826371">
    <property type="protein sequence ID" value="KAJ7377905.1"/>
    <property type="molecule type" value="Genomic_DNA"/>
</dbReference>
<evidence type="ECO:0000256" key="1">
    <source>
        <dbReference type="ARBA" id="ARBA00005607"/>
    </source>
</evidence>
<evidence type="ECO:0000313" key="4">
    <source>
        <dbReference type="EMBL" id="KAJ7377905.1"/>
    </source>
</evidence>
<reference evidence="4" key="1">
    <citation type="submission" date="2023-01" db="EMBL/GenBank/DDBJ databases">
        <title>Genome assembly of the deep-sea coral Lophelia pertusa.</title>
        <authorList>
            <person name="Herrera S."/>
            <person name="Cordes E."/>
        </authorList>
    </citation>
    <scope>NUCLEOTIDE SEQUENCE</scope>
    <source>
        <strain evidence="4">USNM1676648</strain>
        <tissue evidence="4">Polyp</tissue>
    </source>
</reference>
<dbReference type="GO" id="GO:0051082">
    <property type="term" value="F:unfolded protein binding"/>
    <property type="evidence" value="ECO:0007669"/>
    <property type="project" value="TreeGrafter"/>
</dbReference>
<dbReference type="OrthoDB" id="73639at2759"/>
<proteinExistence type="inferred from homology"/>
<comment type="caution">
    <text evidence="4">The sequence shown here is derived from an EMBL/GenBank/DDBJ whole genome shotgun (WGS) entry which is preliminary data.</text>
</comment>